<protein>
    <submittedName>
        <fullName evidence="2">Flavodoxin domain protein</fullName>
    </submittedName>
</protein>
<reference evidence="2" key="1">
    <citation type="submission" date="2019-11" db="EMBL/GenBank/DDBJ databases">
        <authorList>
            <person name="Feng L."/>
        </authorList>
    </citation>
    <scope>NUCLEOTIDE SEQUENCE</scope>
    <source>
        <strain evidence="2">IbartlettiiLFYP30</strain>
    </source>
</reference>
<dbReference type="AlphaFoldDB" id="A0A6N3EME0"/>
<dbReference type="InterPro" id="IPR001226">
    <property type="entry name" value="Flavodoxin_CS"/>
</dbReference>
<organism evidence="2">
    <name type="scientific">Intestinibacter bartlettii</name>
    <dbReference type="NCBI Taxonomy" id="261299"/>
    <lineage>
        <taxon>Bacteria</taxon>
        <taxon>Bacillati</taxon>
        <taxon>Bacillota</taxon>
        <taxon>Clostridia</taxon>
        <taxon>Peptostreptococcales</taxon>
        <taxon>Peptostreptococcaceae</taxon>
        <taxon>Intestinibacter</taxon>
    </lineage>
</organism>
<dbReference type="InterPro" id="IPR026816">
    <property type="entry name" value="Flavodoxin_dom"/>
</dbReference>
<dbReference type="GO" id="GO:0009055">
    <property type="term" value="F:electron transfer activity"/>
    <property type="evidence" value="ECO:0007669"/>
    <property type="project" value="InterPro"/>
</dbReference>
<accession>A0A6N3EME0</accession>
<name>A0A6N3EME0_9FIRM</name>
<evidence type="ECO:0000313" key="2">
    <source>
        <dbReference type="EMBL" id="VYU40928.1"/>
    </source>
</evidence>
<proteinExistence type="predicted"/>
<dbReference type="RefSeq" id="WP_156531125.1">
    <property type="nucleotide sequence ID" value="NZ_CACRUE010000036.1"/>
</dbReference>
<sequence length="169" mass="18887">MNAIVYTSNTGTTKEYAKLLSDKLSLPYYSLDEIGYKVKPGSKIIYLGWIMASGVKGYKKVVKDYDVRVVCAVGMGATGTQVKEVRTKNKIPSSIPVFTLQGGFDVKKLHGIYKIMMTIMVKTAGKGLANKQDRTEEEDQMLEMMLHGGKYVDEKNLKAILDWYGKRGE</sequence>
<dbReference type="Pfam" id="PF12724">
    <property type="entry name" value="Flavodoxin_5"/>
    <property type="match status" value="1"/>
</dbReference>
<dbReference type="GO" id="GO:0010181">
    <property type="term" value="F:FMN binding"/>
    <property type="evidence" value="ECO:0007669"/>
    <property type="project" value="InterPro"/>
</dbReference>
<feature type="domain" description="Flavodoxin" evidence="1">
    <location>
        <begin position="4"/>
        <end position="125"/>
    </location>
</feature>
<dbReference type="PROSITE" id="PS00201">
    <property type="entry name" value="FLAVODOXIN"/>
    <property type="match status" value="1"/>
</dbReference>
<gene>
    <name evidence="2" type="ORF">IBLFYP30_02571</name>
</gene>
<dbReference type="EMBL" id="CACRUE010000036">
    <property type="protein sequence ID" value="VYU40928.1"/>
    <property type="molecule type" value="Genomic_DNA"/>
</dbReference>
<evidence type="ECO:0000259" key="1">
    <source>
        <dbReference type="Pfam" id="PF12724"/>
    </source>
</evidence>